<comment type="caution">
    <text evidence="1">The sequence shown here is derived from an EMBL/GenBank/DDBJ whole genome shotgun (WGS) entry which is preliminary data.</text>
</comment>
<evidence type="ECO:0000313" key="3">
    <source>
        <dbReference type="Proteomes" id="UP000476176"/>
    </source>
</evidence>
<dbReference type="Proteomes" id="UP000476176">
    <property type="component" value="Unassembled WGS sequence"/>
</dbReference>
<dbReference type="AlphaFoldDB" id="A0A6G0KNQ4"/>
<accession>A0A6G0KNQ4</accession>
<dbReference type="EMBL" id="QXFX01001256">
    <property type="protein sequence ID" value="KAE9093622.1"/>
    <property type="molecule type" value="Genomic_DNA"/>
</dbReference>
<sequence>MQEWILTKGLPQEEIEERLRFFTFESSTRSTNDKAEQNRQPVSYAGAVAKGLHREKQGGRTQEQHRMCQLQPSFLEQSMTAEELAIFTDVFMAFEYPMYAHLVPGQRFGENMSKAALMAQIYVGA</sequence>
<dbReference type="Proteomes" id="UP000488956">
    <property type="component" value="Unassembled WGS sequence"/>
</dbReference>
<gene>
    <name evidence="2" type="ORF">PF004_g17351</name>
    <name evidence="1" type="ORF">PF010_g17415</name>
</gene>
<proteinExistence type="predicted"/>
<protein>
    <submittedName>
        <fullName evidence="1">Uncharacterized protein</fullName>
    </submittedName>
</protein>
<evidence type="ECO:0000313" key="1">
    <source>
        <dbReference type="EMBL" id="KAE9093622.1"/>
    </source>
</evidence>
<organism evidence="1 4">
    <name type="scientific">Phytophthora fragariae</name>
    <dbReference type="NCBI Taxonomy" id="53985"/>
    <lineage>
        <taxon>Eukaryota</taxon>
        <taxon>Sar</taxon>
        <taxon>Stramenopiles</taxon>
        <taxon>Oomycota</taxon>
        <taxon>Peronosporomycetes</taxon>
        <taxon>Peronosporales</taxon>
        <taxon>Peronosporaceae</taxon>
        <taxon>Phytophthora</taxon>
    </lineage>
</organism>
<dbReference type="EMBL" id="QXGC01001294">
    <property type="protein sequence ID" value="KAE9206254.1"/>
    <property type="molecule type" value="Genomic_DNA"/>
</dbReference>
<evidence type="ECO:0000313" key="2">
    <source>
        <dbReference type="EMBL" id="KAE9206254.1"/>
    </source>
</evidence>
<name>A0A6G0KNQ4_9STRA</name>
<reference evidence="3 4" key="1">
    <citation type="submission" date="2018-09" db="EMBL/GenBank/DDBJ databases">
        <title>Genomic investigation of the strawberry pathogen Phytophthora fragariae indicates pathogenicity is determined by transcriptional variation in three key races.</title>
        <authorList>
            <person name="Adams T.M."/>
            <person name="Armitage A.D."/>
            <person name="Sobczyk M.K."/>
            <person name="Bates H.J."/>
            <person name="Dunwell J.M."/>
            <person name="Nellist C.F."/>
            <person name="Harrison R.J."/>
        </authorList>
    </citation>
    <scope>NUCLEOTIDE SEQUENCE [LARGE SCALE GENOMIC DNA]</scope>
    <source>
        <strain evidence="2 3">BC-23</strain>
        <strain evidence="1 4">ONT-3</strain>
    </source>
</reference>
<evidence type="ECO:0000313" key="4">
    <source>
        <dbReference type="Proteomes" id="UP000488956"/>
    </source>
</evidence>